<dbReference type="InterPro" id="IPR012902">
    <property type="entry name" value="N_methyl_site"/>
</dbReference>
<keyword evidence="1" id="KW-1133">Transmembrane helix</keyword>
<dbReference type="EMBL" id="JADIKM010000005">
    <property type="protein sequence ID" value="MFK2905629.1"/>
    <property type="molecule type" value="Genomic_DNA"/>
</dbReference>
<keyword evidence="3" id="KW-1185">Reference proteome</keyword>
<dbReference type="InterPro" id="IPR031982">
    <property type="entry name" value="PilE-like"/>
</dbReference>
<dbReference type="Pfam" id="PF07963">
    <property type="entry name" value="N_methyl"/>
    <property type="match status" value="1"/>
</dbReference>
<dbReference type="SUPFAM" id="SSF54523">
    <property type="entry name" value="Pili subunits"/>
    <property type="match status" value="1"/>
</dbReference>
<dbReference type="NCBIfam" id="TIGR02532">
    <property type="entry name" value="IV_pilin_GFxxxE"/>
    <property type="match status" value="1"/>
</dbReference>
<evidence type="ECO:0000313" key="3">
    <source>
        <dbReference type="Proteomes" id="UP001620460"/>
    </source>
</evidence>
<sequence length="146" mass="15721">MQTPFRNSGAGFTLVELMVVVAIVAILAAIALPAYSRYVVKTRRAAATACLSEYANYMERYYTTNLRYDQDASATANAIPTLDCSTPQQTGNNYQYTTTVLTANAFTFQAKPIGGQATSDTQCATLTIDQAGKRTDSGTGSLSECW</sequence>
<gene>
    <name evidence="2" type="ORF">ISP17_16845</name>
</gene>
<comment type="caution">
    <text evidence="2">The sequence shown here is derived from an EMBL/GenBank/DDBJ whole genome shotgun (WGS) entry which is preliminary data.</text>
</comment>
<evidence type="ECO:0000256" key="1">
    <source>
        <dbReference type="SAM" id="Phobius"/>
    </source>
</evidence>
<evidence type="ECO:0000313" key="2">
    <source>
        <dbReference type="EMBL" id="MFK2905629.1"/>
    </source>
</evidence>
<keyword evidence="1" id="KW-0812">Transmembrane</keyword>
<feature type="transmembrane region" description="Helical" evidence="1">
    <location>
        <begin position="12"/>
        <end position="35"/>
    </location>
</feature>
<protein>
    <submittedName>
        <fullName evidence="2">Prepilin-type N-terminal cleavage/methylation domain-containing protein</fullName>
    </submittedName>
</protein>
<dbReference type="Gene3D" id="3.30.700.10">
    <property type="entry name" value="Glycoprotein, Type 4 Pilin"/>
    <property type="match status" value="1"/>
</dbReference>
<name>A0ABW8JWT7_9GAMM</name>
<accession>A0ABW8JWT7</accession>
<keyword evidence="1" id="KW-0472">Membrane</keyword>
<dbReference type="Proteomes" id="UP001620460">
    <property type="component" value="Unassembled WGS sequence"/>
</dbReference>
<dbReference type="InterPro" id="IPR045584">
    <property type="entry name" value="Pilin-like"/>
</dbReference>
<dbReference type="PROSITE" id="PS00409">
    <property type="entry name" value="PROKAR_NTER_METHYL"/>
    <property type="match status" value="1"/>
</dbReference>
<reference evidence="2 3" key="1">
    <citation type="submission" date="2020-10" db="EMBL/GenBank/DDBJ databases">
        <title>Phylogeny of dyella-like bacteria.</title>
        <authorList>
            <person name="Fu J."/>
        </authorList>
    </citation>
    <scope>NUCLEOTIDE SEQUENCE [LARGE SCALE GENOMIC DNA]</scope>
    <source>
        <strain evidence="2 3">Gsoil3046</strain>
    </source>
</reference>
<dbReference type="PANTHER" id="PTHR30093">
    <property type="entry name" value="GENERAL SECRETION PATHWAY PROTEIN G"/>
    <property type="match status" value="1"/>
</dbReference>
<proteinExistence type="predicted"/>
<organism evidence="2 3">
    <name type="scientific">Dyella ginsengisoli</name>
    <dbReference type="NCBI Taxonomy" id="363848"/>
    <lineage>
        <taxon>Bacteria</taxon>
        <taxon>Pseudomonadati</taxon>
        <taxon>Pseudomonadota</taxon>
        <taxon>Gammaproteobacteria</taxon>
        <taxon>Lysobacterales</taxon>
        <taxon>Rhodanobacteraceae</taxon>
        <taxon>Dyella</taxon>
    </lineage>
</organism>
<dbReference type="Pfam" id="PF16732">
    <property type="entry name" value="ComP_DUS"/>
    <property type="match status" value="1"/>
</dbReference>
<dbReference type="PANTHER" id="PTHR30093:SF47">
    <property type="entry name" value="TYPE IV PILUS NON-CORE MINOR PILIN PILE"/>
    <property type="match status" value="1"/>
</dbReference>